<dbReference type="PRINTS" id="PR00727">
    <property type="entry name" value="LEADERPTASE"/>
</dbReference>
<dbReference type="SUPFAM" id="SSF51306">
    <property type="entry name" value="LexA/Signal peptidase"/>
    <property type="match status" value="1"/>
</dbReference>
<accession>A0A929MPW4</accession>
<dbReference type="GO" id="GO:0005886">
    <property type="term" value="C:plasma membrane"/>
    <property type="evidence" value="ECO:0007669"/>
    <property type="project" value="UniProtKB-SubCell"/>
</dbReference>
<dbReference type="InterPro" id="IPR019757">
    <property type="entry name" value="Pept_S26A_signal_pept_1_Lys-AS"/>
</dbReference>
<keyword evidence="8" id="KW-1133">Transmembrane helix</keyword>
<dbReference type="NCBIfam" id="TIGR02227">
    <property type="entry name" value="sigpep_I_bact"/>
    <property type="match status" value="1"/>
</dbReference>
<gene>
    <name evidence="11" type="primary">lepB</name>
    <name evidence="11" type="ORF">HXK00_05955</name>
</gene>
<dbReference type="Proteomes" id="UP000757900">
    <property type="component" value="Unassembled WGS sequence"/>
</dbReference>
<dbReference type="PANTHER" id="PTHR43390:SF1">
    <property type="entry name" value="CHLOROPLAST PROCESSING PEPTIDASE"/>
    <property type="match status" value="1"/>
</dbReference>
<comment type="catalytic activity">
    <reaction evidence="1 8">
        <text>Cleavage of hydrophobic, N-terminal signal or leader sequences from secreted and periplasmic proteins.</text>
        <dbReference type="EC" id="3.4.21.89"/>
    </reaction>
</comment>
<feature type="domain" description="Peptidase S26" evidence="10">
    <location>
        <begin position="13"/>
        <end position="175"/>
    </location>
</feature>
<evidence type="ECO:0000256" key="3">
    <source>
        <dbReference type="ARBA" id="ARBA00009370"/>
    </source>
</evidence>
<reference evidence="11" key="1">
    <citation type="submission" date="2020-04" db="EMBL/GenBank/DDBJ databases">
        <title>Deep metagenomics examines the oral microbiome during advanced dental caries in children, revealing novel taxa and co-occurrences with host molecules.</title>
        <authorList>
            <person name="Baker J.L."/>
            <person name="Morton J.T."/>
            <person name="Dinis M."/>
            <person name="Alvarez R."/>
            <person name="Tran N.C."/>
            <person name="Knight R."/>
            <person name="Edlund A."/>
        </authorList>
    </citation>
    <scope>NUCLEOTIDE SEQUENCE</scope>
    <source>
        <strain evidence="11">JCVI_23_bin.16</strain>
    </source>
</reference>
<keyword evidence="8" id="KW-0812">Transmembrane</keyword>
<feature type="active site" evidence="7">
    <location>
        <position position="81"/>
    </location>
</feature>
<feature type="active site" evidence="7">
    <location>
        <position position="42"/>
    </location>
</feature>
<dbReference type="InterPro" id="IPR036286">
    <property type="entry name" value="LexA/Signal_pep-like_sf"/>
</dbReference>
<evidence type="ECO:0000256" key="9">
    <source>
        <dbReference type="RuleBase" id="RU362042"/>
    </source>
</evidence>
<evidence type="ECO:0000256" key="8">
    <source>
        <dbReference type="RuleBase" id="RU003993"/>
    </source>
</evidence>
<dbReference type="InterPro" id="IPR019758">
    <property type="entry name" value="Pept_S26A_signal_pept_1_CS"/>
</dbReference>
<dbReference type="PROSITE" id="PS00761">
    <property type="entry name" value="SPASE_I_3"/>
    <property type="match status" value="1"/>
</dbReference>
<dbReference type="InterPro" id="IPR000223">
    <property type="entry name" value="Pept_S26A_signal_pept_1"/>
</dbReference>
<dbReference type="EMBL" id="JABZFV010000148">
    <property type="protein sequence ID" value="MBF0935172.1"/>
    <property type="molecule type" value="Genomic_DNA"/>
</dbReference>
<evidence type="ECO:0000313" key="12">
    <source>
        <dbReference type="Proteomes" id="UP000757900"/>
    </source>
</evidence>
<comment type="subcellular location">
    <subcellularLocation>
        <location evidence="2">Cell membrane</location>
        <topology evidence="2">Single-pass type II membrane protein</topology>
    </subcellularLocation>
    <subcellularLocation>
        <location evidence="9">Membrane</location>
        <topology evidence="9">Single-pass type II membrane protein</topology>
    </subcellularLocation>
</comment>
<dbReference type="CDD" id="cd06530">
    <property type="entry name" value="S26_SPase_I"/>
    <property type="match status" value="1"/>
</dbReference>
<keyword evidence="6 8" id="KW-0378">Hydrolase</keyword>
<feature type="transmembrane region" description="Helical" evidence="8">
    <location>
        <begin position="12"/>
        <end position="32"/>
    </location>
</feature>
<sequence length="199" mass="22397">MNSLRKLGRDLVNVIFYLMIAVLILTGIRQYILQPFQVDGHSMESTLHHGEHMLLFPSAKINRFDVVVFPDPKGSGNSYVKRVIGLPGDHLQVKNDQLYLNDLPVPEPYLEPTKSQANSHPFTQDFSLWDTLGIETIPDGYYFVMGDNRPGSGDSRQFGLVPIASVQGKADLVYWPFNQMRRMAQYQLQADGSLSISAP</sequence>
<comment type="caution">
    <text evidence="11">The sequence shown here is derived from an EMBL/GenBank/DDBJ whole genome shotgun (WGS) entry which is preliminary data.</text>
</comment>
<dbReference type="Gene3D" id="2.10.109.10">
    <property type="entry name" value="Umud Fragment, subunit A"/>
    <property type="match status" value="1"/>
</dbReference>
<name>A0A929MPW4_ABIDE</name>
<dbReference type="GO" id="GO:0006465">
    <property type="term" value="P:signal peptide processing"/>
    <property type="evidence" value="ECO:0007669"/>
    <property type="project" value="InterPro"/>
</dbReference>
<organism evidence="11 12">
    <name type="scientific">Abiotrophia defectiva</name>
    <name type="common">Streptococcus defectivus</name>
    <dbReference type="NCBI Taxonomy" id="46125"/>
    <lineage>
        <taxon>Bacteria</taxon>
        <taxon>Bacillati</taxon>
        <taxon>Bacillota</taxon>
        <taxon>Bacilli</taxon>
        <taxon>Lactobacillales</taxon>
        <taxon>Aerococcaceae</taxon>
        <taxon>Abiotrophia</taxon>
    </lineage>
</organism>
<evidence type="ECO:0000256" key="5">
    <source>
        <dbReference type="ARBA" id="ARBA00022670"/>
    </source>
</evidence>
<keyword evidence="8" id="KW-0472">Membrane</keyword>
<proteinExistence type="inferred from homology"/>
<dbReference type="PROSITE" id="PS00501">
    <property type="entry name" value="SPASE_I_1"/>
    <property type="match status" value="1"/>
</dbReference>
<evidence type="ECO:0000256" key="4">
    <source>
        <dbReference type="ARBA" id="ARBA00013208"/>
    </source>
</evidence>
<evidence type="ECO:0000313" key="11">
    <source>
        <dbReference type="EMBL" id="MBF0935172.1"/>
    </source>
</evidence>
<evidence type="ECO:0000256" key="1">
    <source>
        <dbReference type="ARBA" id="ARBA00000677"/>
    </source>
</evidence>
<comment type="similarity">
    <text evidence="3 9">Belongs to the peptidase S26 family.</text>
</comment>
<dbReference type="GO" id="GO:0009003">
    <property type="term" value="F:signal peptidase activity"/>
    <property type="evidence" value="ECO:0007669"/>
    <property type="project" value="UniProtKB-EC"/>
</dbReference>
<keyword evidence="5 8" id="KW-0645">Protease</keyword>
<dbReference type="InterPro" id="IPR019533">
    <property type="entry name" value="Peptidase_S26"/>
</dbReference>
<dbReference type="InterPro" id="IPR019756">
    <property type="entry name" value="Pept_S26A_signal_pept_1_Ser-AS"/>
</dbReference>
<dbReference type="PANTHER" id="PTHR43390">
    <property type="entry name" value="SIGNAL PEPTIDASE I"/>
    <property type="match status" value="1"/>
</dbReference>
<dbReference type="GO" id="GO:0004252">
    <property type="term" value="F:serine-type endopeptidase activity"/>
    <property type="evidence" value="ECO:0007669"/>
    <property type="project" value="InterPro"/>
</dbReference>
<dbReference type="EC" id="3.4.21.89" evidence="4 8"/>
<evidence type="ECO:0000256" key="2">
    <source>
        <dbReference type="ARBA" id="ARBA00004401"/>
    </source>
</evidence>
<protein>
    <recommendedName>
        <fullName evidence="4 8">Signal peptidase I</fullName>
        <ecNumber evidence="4 8">3.4.21.89</ecNumber>
    </recommendedName>
</protein>
<evidence type="ECO:0000259" key="10">
    <source>
        <dbReference type="Pfam" id="PF10502"/>
    </source>
</evidence>
<dbReference type="Pfam" id="PF10502">
    <property type="entry name" value="Peptidase_S26"/>
    <property type="match status" value="1"/>
</dbReference>
<evidence type="ECO:0000256" key="6">
    <source>
        <dbReference type="ARBA" id="ARBA00022801"/>
    </source>
</evidence>
<dbReference type="AlphaFoldDB" id="A0A929MPW4"/>
<dbReference type="PROSITE" id="PS00760">
    <property type="entry name" value="SPASE_I_2"/>
    <property type="match status" value="1"/>
</dbReference>
<evidence type="ECO:0000256" key="7">
    <source>
        <dbReference type="PIRSR" id="PIRSR600223-1"/>
    </source>
</evidence>